<evidence type="ECO:0000313" key="2">
    <source>
        <dbReference type="EMBL" id="SEN23503.1"/>
    </source>
</evidence>
<dbReference type="EMBL" id="FOBF01000023">
    <property type="protein sequence ID" value="SEN23503.1"/>
    <property type="molecule type" value="Genomic_DNA"/>
</dbReference>
<dbReference type="OrthoDB" id="3295547at2"/>
<dbReference type="Proteomes" id="UP000198953">
    <property type="component" value="Unassembled WGS sequence"/>
</dbReference>
<name>A0A1H8EVK0_9ACTN</name>
<dbReference type="AlphaFoldDB" id="A0A1H8EVK0"/>
<protein>
    <submittedName>
        <fullName evidence="2">Uncharacterized protein</fullName>
    </submittedName>
</protein>
<proteinExistence type="predicted"/>
<gene>
    <name evidence="2" type="ORF">SAMN05660976_07124</name>
</gene>
<feature type="region of interest" description="Disordered" evidence="1">
    <location>
        <begin position="27"/>
        <end position="50"/>
    </location>
</feature>
<evidence type="ECO:0000313" key="3">
    <source>
        <dbReference type="Proteomes" id="UP000198953"/>
    </source>
</evidence>
<dbReference type="STRING" id="46177.SAMN05660976_07124"/>
<keyword evidence="3" id="KW-1185">Reference proteome</keyword>
<organism evidence="2 3">
    <name type="scientific">Nonomuraea pusilla</name>
    <dbReference type="NCBI Taxonomy" id="46177"/>
    <lineage>
        <taxon>Bacteria</taxon>
        <taxon>Bacillati</taxon>
        <taxon>Actinomycetota</taxon>
        <taxon>Actinomycetes</taxon>
        <taxon>Streptosporangiales</taxon>
        <taxon>Streptosporangiaceae</taxon>
        <taxon>Nonomuraea</taxon>
    </lineage>
</organism>
<evidence type="ECO:0000256" key="1">
    <source>
        <dbReference type="SAM" id="MobiDB-lite"/>
    </source>
</evidence>
<accession>A0A1H8EVK0</accession>
<reference evidence="2 3" key="1">
    <citation type="submission" date="2016-10" db="EMBL/GenBank/DDBJ databases">
        <authorList>
            <person name="de Groot N.N."/>
        </authorList>
    </citation>
    <scope>NUCLEOTIDE SEQUENCE [LARGE SCALE GENOMIC DNA]</scope>
    <source>
        <strain evidence="2 3">DSM 43357</strain>
    </source>
</reference>
<sequence length="309" mass="33344">MRSLRVVLAVLVVVVLGGGDGMARWTSEPGRSVTASCPRTSAAGRAESPRRPLPEGFVAAYVVRCRPVTRYLPGRGLWEAVIQERADGPAGDLVAALRRPSERPLFPAACTLMGFSLDYFVVVDSSGRAVLPLVPTGWCGGPYQPVPEAVRRLTFRVEGVQPVQLVESEEDFRAGCARRRVDVLRLARSSDLVPWGRRPVPVWDPPPDGLRVCVYRATRETRGRSAGSRLPTGRLQSSYVLTGDRLRALLAALDGTRPGRCPRGHARFAVLDPGGAEAYVGLGECPVVLRLDEAIARRLPPAGVLGLLS</sequence>